<evidence type="ECO:0000256" key="2">
    <source>
        <dbReference type="ARBA" id="ARBA00022692"/>
    </source>
</evidence>
<evidence type="ECO:0000256" key="6">
    <source>
        <dbReference type="SAM" id="Phobius"/>
    </source>
</evidence>
<keyword evidence="2 6" id="KW-0812">Transmembrane</keyword>
<dbReference type="InterPro" id="IPR004776">
    <property type="entry name" value="Mem_transp_PIN-like"/>
</dbReference>
<dbReference type="GO" id="GO:0055085">
    <property type="term" value="P:transmembrane transport"/>
    <property type="evidence" value="ECO:0007669"/>
    <property type="project" value="InterPro"/>
</dbReference>
<dbReference type="PANTHER" id="PTHR31274:SF1">
    <property type="entry name" value="AGL149CP"/>
    <property type="match status" value="1"/>
</dbReference>
<evidence type="ECO:0000256" key="5">
    <source>
        <dbReference type="SAM" id="MobiDB-lite"/>
    </source>
</evidence>
<evidence type="ECO:0000313" key="7">
    <source>
        <dbReference type="EMBL" id="EGV66602.1"/>
    </source>
</evidence>
<dbReference type="GeneID" id="18248587"/>
<dbReference type="KEGG" id="cten:18248587"/>
<dbReference type="PANTHER" id="PTHR31274">
    <property type="entry name" value="PROTEIN ECM3"/>
    <property type="match status" value="1"/>
</dbReference>
<dbReference type="AlphaFoldDB" id="G3AWS4"/>
<proteinExistence type="predicted"/>
<evidence type="ECO:0000313" key="8">
    <source>
        <dbReference type="Proteomes" id="UP000000707"/>
    </source>
</evidence>
<feature type="transmembrane region" description="Helical" evidence="6">
    <location>
        <begin position="314"/>
        <end position="336"/>
    </location>
</feature>
<keyword evidence="4 6" id="KW-0472">Membrane</keyword>
<name>G3AWS4_CANTC</name>
<feature type="transmembrane region" description="Helical" evidence="6">
    <location>
        <begin position="385"/>
        <end position="409"/>
    </location>
</feature>
<reference evidence="7 8" key="1">
    <citation type="journal article" date="2011" name="Proc. Natl. Acad. Sci. U.S.A.">
        <title>Comparative genomics of xylose-fermenting fungi for enhanced biofuel production.</title>
        <authorList>
            <person name="Wohlbach D.J."/>
            <person name="Kuo A."/>
            <person name="Sato T.K."/>
            <person name="Potts K.M."/>
            <person name="Salamov A.A."/>
            <person name="LaButti K.M."/>
            <person name="Sun H."/>
            <person name="Clum A."/>
            <person name="Pangilinan J.L."/>
            <person name="Lindquist E.A."/>
            <person name="Lucas S."/>
            <person name="Lapidus A."/>
            <person name="Jin M."/>
            <person name="Gunawan C."/>
            <person name="Balan V."/>
            <person name="Dale B.E."/>
            <person name="Jeffries T.W."/>
            <person name="Zinkel R."/>
            <person name="Barry K.W."/>
            <person name="Grigoriev I.V."/>
            <person name="Gasch A.P."/>
        </authorList>
    </citation>
    <scope>NUCLEOTIDE SEQUENCE [LARGE SCALE GENOMIC DNA]</scope>
    <source>
        <strain evidence="8">ATCC 10573 / BCRC 21748 / CBS 615 / JCM 9827 / NBRC 10315 / NRRL Y-1498 / VKM Y-70</strain>
    </source>
</reference>
<feature type="transmembrane region" description="Helical" evidence="6">
    <location>
        <begin position="232"/>
        <end position="252"/>
    </location>
</feature>
<protein>
    <submittedName>
        <fullName evidence="7">Auxin efflux carrier</fullName>
    </submittedName>
</protein>
<dbReference type="Pfam" id="PF03547">
    <property type="entry name" value="Mem_trans"/>
    <property type="match status" value="1"/>
</dbReference>
<feature type="transmembrane region" description="Helical" evidence="6">
    <location>
        <begin position="12"/>
        <end position="35"/>
    </location>
</feature>
<accession>G3AWS4</accession>
<dbReference type="GO" id="GO:0016020">
    <property type="term" value="C:membrane"/>
    <property type="evidence" value="ECO:0007669"/>
    <property type="project" value="UniProtKB-SubCell"/>
</dbReference>
<keyword evidence="3 6" id="KW-1133">Transmembrane helix</keyword>
<sequence>MVFSESEGDKGVAYVCIFLAAQAFYQFTLGLYALIQWDFRDEDDDEKVIGSGSDTASARHTHDTISSNASTPSEKHRHSDSNFQAPTPVVRTPEDADSYDDALSISSSLPSNQMVEVPLPTNLGEETYRTGSQRLSHRIGTASLLPIRSRDLRSMKSQDIGDVINEYSEYDRLNDNSNLSGVQRMITLGSDTIGPAIMVGGESLSKPLTNASKIEVVTSKVRQRLYSILKNTLAPVSISLILALAVAMAPPLKALFVSSAFSIPDAPDGLPPLSFLLDTASYMGQASVPLGLLLLGATISRLDLKGMPKGFYKTVLGIVLFRLVLLPMVGVGLVAGLNRAGWYDGNKLIRFISVLEFGLPNATALVYFTAFYTDPNSEDHIQMDCLAAALISQYAVLFITLPFLVSFTIKVTLGY</sequence>
<feature type="transmembrane region" description="Helical" evidence="6">
    <location>
        <begin position="348"/>
        <end position="373"/>
    </location>
</feature>
<feature type="compositionally biased region" description="Polar residues" evidence="5">
    <location>
        <begin position="52"/>
        <end position="72"/>
    </location>
</feature>
<dbReference type="EMBL" id="GL996510">
    <property type="protein sequence ID" value="EGV66602.1"/>
    <property type="molecule type" value="Genomic_DNA"/>
</dbReference>
<evidence type="ECO:0000256" key="4">
    <source>
        <dbReference type="ARBA" id="ARBA00023136"/>
    </source>
</evidence>
<organism evidence="8">
    <name type="scientific">Candida tenuis (strain ATCC 10573 / BCRC 21748 / CBS 615 / JCM 9827 / NBRC 10315 / NRRL Y-1498 / VKM Y-70)</name>
    <name type="common">Yeast</name>
    <name type="synonym">Yamadazyma tenuis</name>
    <dbReference type="NCBI Taxonomy" id="590646"/>
    <lineage>
        <taxon>Eukaryota</taxon>
        <taxon>Fungi</taxon>
        <taxon>Dikarya</taxon>
        <taxon>Ascomycota</taxon>
        <taxon>Saccharomycotina</taxon>
        <taxon>Pichiomycetes</taxon>
        <taxon>Debaryomycetaceae</taxon>
        <taxon>Yamadazyma</taxon>
    </lineage>
</organism>
<evidence type="ECO:0000256" key="1">
    <source>
        <dbReference type="ARBA" id="ARBA00004141"/>
    </source>
</evidence>
<dbReference type="Proteomes" id="UP000000707">
    <property type="component" value="Unassembled WGS sequence"/>
</dbReference>
<gene>
    <name evidence="7" type="ORF">CANTEDRAFT_117682</name>
</gene>
<evidence type="ECO:0000256" key="3">
    <source>
        <dbReference type="ARBA" id="ARBA00022989"/>
    </source>
</evidence>
<keyword evidence="8" id="KW-1185">Reference proteome</keyword>
<dbReference type="InterPro" id="IPR040254">
    <property type="entry name" value="Ecm3-like"/>
</dbReference>
<dbReference type="OrthoDB" id="435607at2759"/>
<comment type="subcellular location">
    <subcellularLocation>
        <location evidence="1">Membrane</location>
        <topology evidence="1">Multi-pass membrane protein</topology>
    </subcellularLocation>
</comment>
<feature type="region of interest" description="Disordered" evidence="5">
    <location>
        <begin position="48"/>
        <end position="96"/>
    </location>
</feature>